<keyword evidence="5" id="KW-0378">Hydrolase</keyword>
<dbReference type="PANTHER" id="PTHR37981:SF1">
    <property type="entry name" value="SGNH HYDROLASE-TYPE ESTERASE DOMAIN-CONTAINING PROTEIN"/>
    <property type="match status" value="1"/>
</dbReference>
<accession>A0A2M8WJ55</accession>
<evidence type="ECO:0000256" key="2">
    <source>
        <dbReference type="PIRSR" id="PIRSR637460-2"/>
    </source>
</evidence>
<feature type="domain" description="SGNH hydrolase-type esterase" evidence="4">
    <location>
        <begin position="56"/>
        <end position="297"/>
    </location>
</feature>
<dbReference type="Pfam" id="PF13472">
    <property type="entry name" value="Lipase_GDSL_2"/>
    <property type="match status" value="1"/>
</dbReference>
<dbReference type="SUPFAM" id="SSF52266">
    <property type="entry name" value="SGNH hydrolase"/>
    <property type="match status" value="1"/>
</dbReference>
<dbReference type="InterPro" id="IPR036514">
    <property type="entry name" value="SGNH_hydro_sf"/>
</dbReference>
<evidence type="ECO:0000313" key="5">
    <source>
        <dbReference type="EMBL" id="PJI90916.1"/>
    </source>
</evidence>
<evidence type="ECO:0000259" key="4">
    <source>
        <dbReference type="Pfam" id="PF13472"/>
    </source>
</evidence>
<feature type="compositionally biased region" description="Pro residues" evidence="3">
    <location>
        <begin position="1"/>
        <end position="16"/>
    </location>
</feature>
<dbReference type="Proteomes" id="UP000231586">
    <property type="component" value="Unassembled WGS sequence"/>
</dbReference>
<gene>
    <name evidence="5" type="ORF">CLV34_2172</name>
</gene>
<feature type="disulfide bond" evidence="2">
    <location>
        <begin position="154"/>
        <end position="167"/>
    </location>
</feature>
<dbReference type="GO" id="GO:0019433">
    <property type="term" value="P:triglyceride catabolic process"/>
    <property type="evidence" value="ECO:0007669"/>
    <property type="project" value="TreeGrafter"/>
</dbReference>
<dbReference type="EMBL" id="PGTZ01000009">
    <property type="protein sequence ID" value="PJI90916.1"/>
    <property type="molecule type" value="Genomic_DNA"/>
</dbReference>
<comment type="caution">
    <text evidence="5">The sequence shown here is derived from an EMBL/GenBank/DDBJ whole genome shotgun (WGS) entry which is preliminary data.</text>
</comment>
<protein>
    <submittedName>
        <fullName evidence="5">GDSL-like lipase/acylhydrolase family protein</fullName>
    </submittedName>
</protein>
<keyword evidence="2" id="KW-1015">Disulfide bond</keyword>
<dbReference type="AlphaFoldDB" id="A0A2M8WJ55"/>
<name>A0A2M8WJ55_9MICO</name>
<proteinExistence type="predicted"/>
<feature type="active site" evidence="1">
    <location>
        <position position="291"/>
    </location>
</feature>
<feature type="active site" description="Nucleophile" evidence="1">
    <location>
        <position position="60"/>
    </location>
</feature>
<dbReference type="InterPro" id="IPR037460">
    <property type="entry name" value="SEST-like"/>
</dbReference>
<sequence>MTPGPAPTPTPAPARTPGPRRTRLVVGLSVGTALALAVAGTVAVHDRPGSGPRYVALGDSYTAGPLIPDQIAAAGACQRSTNDYPHLLAAAIDAHSLTDTSCSGASPANVTLPQSIGTQTFAPQVDAVAADTELVTIGLGANDQNVFSGLIQGCVEVAASDPGGSPCRDRFVVGEDDTVADKLRTTQTQVEDAVRAVRAKAPGADVVLVGYPRIVPADGSTCPQVLPFAEGDYGYVDQWERELNSALRDAASTTGASYADTYTASKGHDACAGDDAWITGATSTSDSAAYHPNAAGMTGVAGIVAAYLRAHGLLHA</sequence>
<dbReference type="InterPro" id="IPR013830">
    <property type="entry name" value="SGNH_hydro"/>
</dbReference>
<dbReference type="CDD" id="cd01823">
    <property type="entry name" value="SEST_like"/>
    <property type="match status" value="1"/>
</dbReference>
<dbReference type="GO" id="GO:0004806">
    <property type="term" value="F:triacylglycerol lipase activity"/>
    <property type="evidence" value="ECO:0007669"/>
    <property type="project" value="TreeGrafter"/>
</dbReference>
<reference evidence="5 6" key="1">
    <citation type="submission" date="2017-11" db="EMBL/GenBank/DDBJ databases">
        <title>Genomic Encyclopedia of Archaeal and Bacterial Type Strains, Phase II (KMG-II): From Individual Species to Whole Genera.</title>
        <authorList>
            <person name="Goeker M."/>
        </authorList>
    </citation>
    <scope>NUCLEOTIDE SEQUENCE [LARGE SCALE GENOMIC DNA]</scope>
    <source>
        <strain evidence="5 6">DSM 22413</strain>
    </source>
</reference>
<dbReference type="PANTHER" id="PTHR37981">
    <property type="entry name" value="LIPASE 2"/>
    <property type="match status" value="1"/>
</dbReference>
<dbReference type="Gene3D" id="3.40.50.1110">
    <property type="entry name" value="SGNH hydrolase"/>
    <property type="match status" value="1"/>
</dbReference>
<evidence type="ECO:0000313" key="6">
    <source>
        <dbReference type="Proteomes" id="UP000231586"/>
    </source>
</evidence>
<keyword evidence="6" id="KW-1185">Reference proteome</keyword>
<dbReference type="OrthoDB" id="5503950at2"/>
<feature type="region of interest" description="Disordered" evidence="3">
    <location>
        <begin position="1"/>
        <end position="20"/>
    </location>
</feature>
<feature type="disulfide bond" evidence="2">
    <location>
        <begin position="77"/>
        <end position="102"/>
    </location>
</feature>
<evidence type="ECO:0000256" key="3">
    <source>
        <dbReference type="SAM" id="MobiDB-lite"/>
    </source>
</evidence>
<dbReference type="RefSeq" id="WP_157803807.1">
    <property type="nucleotide sequence ID" value="NZ_PGTZ01000009.1"/>
</dbReference>
<evidence type="ECO:0000256" key="1">
    <source>
        <dbReference type="PIRSR" id="PIRSR637460-1"/>
    </source>
</evidence>
<organism evidence="5 6">
    <name type="scientific">Luteimicrobium subarcticum</name>
    <dbReference type="NCBI Taxonomy" id="620910"/>
    <lineage>
        <taxon>Bacteria</taxon>
        <taxon>Bacillati</taxon>
        <taxon>Actinomycetota</taxon>
        <taxon>Actinomycetes</taxon>
        <taxon>Micrococcales</taxon>
        <taxon>Luteimicrobium</taxon>
    </lineage>
</organism>